<evidence type="ECO:0000256" key="1">
    <source>
        <dbReference type="SAM" id="MobiDB-lite"/>
    </source>
</evidence>
<reference evidence="2 3" key="1">
    <citation type="submission" date="2023-02" db="EMBL/GenBank/DDBJ databases">
        <title>LHISI_Scaffold_Assembly.</title>
        <authorList>
            <person name="Stuart O.P."/>
            <person name="Cleave R."/>
            <person name="Magrath M.J.L."/>
            <person name="Mikheyev A.S."/>
        </authorList>
    </citation>
    <scope>NUCLEOTIDE SEQUENCE [LARGE SCALE GENOMIC DNA]</scope>
    <source>
        <strain evidence="2">Daus_M_001</strain>
        <tissue evidence="2">Leg muscle</tissue>
    </source>
</reference>
<feature type="region of interest" description="Disordered" evidence="1">
    <location>
        <begin position="1"/>
        <end position="20"/>
    </location>
</feature>
<gene>
    <name evidence="2" type="ORF">PR048_003945</name>
</gene>
<protein>
    <submittedName>
        <fullName evidence="2">Uncharacterized protein</fullName>
    </submittedName>
</protein>
<sequence length="486" mass="55239">MDAEENSNWSKRKKRNERKEHIVKKLKVAGKEHISHGGKRVDPRTTGPDGRLANGKLMMVLPMKVAGKEHISHGGKRVDPRTTGPDGRLANGKLMMVLPMKVAGKEHISHGAKRVDPRTTSPDGRLANGKLMMVLPMKVAGKEHISHGGKRVDPRTTSPDGRLANGKLMMVLPMKVAGKEHISHGGKRVDPRTTSPDGRLANGKLMMVLPMKVAGKEHISHGGKRVDPRTTGPDGRLANAKKEQDFYLSSRISLRLIARRRPRKPVFVYKVRINVKDCPVCRQAFIGLHGITKDRVYNIQQSLLTSGKSPKDQRDKRGNRPMKYHSAIHDIIRKYLPESLTISNMHEMFLNTYHIIVPYKVYWSTFIQEFNIKFRFPRSDTCSICDTLAIKINNPECCTEKRKKLETELKYFVDKLGLVILCENKCRFYSHRLWRNMFCVHDLGSDGVTMFTYHEGDGRKGRNKLTSMLLTYINHNNETVDLHQPQ</sequence>
<evidence type="ECO:0000313" key="2">
    <source>
        <dbReference type="EMBL" id="KAJ8891417.1"/>
    </source>
</evidence>
<name>A0ABQ9I458_9NEOP</name>
<dbReference type="EMBL" id="JARBHB010000002">
    <property type="protein sequence ID" value="KAJ8891417.1"/>
    <property type="molecule type" value="Genomic_DNA"/>
</dbReference>
<keyword evidence="3" id="KW-1185">Reference proteome</keyword>
<comment type="caution">
    <text evidence="2">The sequence shown here is derived from an EMBL/GenBank/DDBJ whole genome shotgun (WGS) entry which is preliminary data.</text>
</comment>
<accession>A0ABQ9I458</accession>
<feature type="region of interest" description="Disordered" evidence="1">
    <location>
        <begin position="30"/>
        <end position="52"/>
    </location>
</feature>
<feature type="compositionally biased region" description="Basic residues" evidence="1">
    <location>
        <begin position="10"/>
        <end position="20"/>
    </location>
</feature>
<organism evidence="2 3">
    <name type="scientific">Dryococelus australis</name>
    <dbReference type="NCBI Taxonomy" id="614101"/>
    <lineage>
        <taxon>Eukaryota</taxon>
        <taxon>Metazoa</taxon>
        <taxon>Ecdysozoa</taxon>
        <taxon>Arthropoda</taxon>
        <taxon>Hexapoda</taxon>
        <taxon>Insecta</taxon>
        <taxon>Pterygota</taxon>
        <taxon>Neoptera</taxon>
        <taxon>Polyneoptera</taxon>
        <taxon>Phasmatodea</taxon>
        <taxon>Verophasmatodea</taxon>
        <taxon>Anareolatae</taxon>
        <taxon>Phasmatidae</taxon>
        <taxon>Eurycanthinae</taxon>
        <taxon>Dryococelus</taxon>
    </lineage>
</organism>
<evidence type="ECO:0000313" key="3">
    <source>
        <dbReference type="Proteomes" id="UP001159363"/>
    </source>
</evidence>
<feature type="region of interest" description="Disordered" evidence="1">
    <location>
        <begin position="143"/>
        <end position="162"/>
    </location>
</feature>
<feature type="region of interest" description="Disordered" evidence="1">
    <location>
        <begin position="107"/>
        <end position="126"/>
    </location>
</feature>
<dbReference type="Proteomes" id="UP001159363">
    <property type="component" value="Chromosome 2"/>
</dbReference>
<feature type="compositionally biased region" description="Basic and acidic residues" evidence="1">
    <location>
        <begin position="30"/>
        <end position="43"/>
    </location>
</feature>
<feature type="region of interest" description="Disordered" evidence="1">
    <location>
        <begin position="217"/>
        <end position="239"/>
    </location>
</feature>
<proteinExistence type="predicted"/>
<feature type="compositionally biased region" description="Basic and acidic residues" evidence="1">
    <location>
        <begin position="107"/>
        <end position="117"/>
    </location>
</feature>
<feature type="compositionally biased region" description="Basic and acidic residues" evidence="1">
    <location>
        <begin position="217"/>
        <end position="228"/>
    </location>
</feature>
<feature type="compositionally biased region" description="Basic and acidic residues" evidence="1">
    <location>
        <begin position="143"/>
        <end position="154"/>
    </location>
</feature>